<gene>
    <name evidence="1" type="ORF">A2610_01010</name>
</gene>
<reference evidence="1 2" key="1">
    <citation type="journal article" date="2016" name="Nat. Commun.">
        <title>Thousands of microbial genomes shed light on interconnected biogeochemical processes in an aquifer system.</title>
        <authorList>
            <person name="Anantharaman K."/>
            <person name="Brown C.T."/>
            <person name="Hug L.A."/>
            <person name="Sharon I."/>
            <person name="Castelle C.J."/>
            <person name="Probst A.J."/>
            <person name="Thomas B.C."/>
            <person name="Singh A."/>
            <person name="Wilkins M.J."/>
            <person name="Karaoz U."/>
            <person name="Brodie E.L."/>
            <person name="Williams K.H."/>
            <person name="Hubbard S.S."/>
            <person name="Banfield J.F."/>
        </authorList>
    </citation>
    <scope>NUCLEOTIDE SEQUENCE [LARGE SCALE GENOMIC DNA]</scope>
</reference>
<dbReference type="InterPro" id="IPR047773">
    <property type="entry name" value="YHYH_dom_bact"/>
</dbReference>
<accession>A0A1F8E3L6</accession>
<comment type="caution">
    <text evidence="1">The sequence shown here is derived from an EMBL/GenBank/DDBJ whole genome shotgun (WGS) entry which is preliminary data.</text>
</comment>
<dbReference type="Proteomes" id="UP000179057">
    <property type="component" value="Unassembled WGS sequence"/>
</dbReference>
<evidence type="ECO:0008006" key="3">
    <source>
        <dbReference type="Google" id="ProtNLM"/>
    </source>
</evidence>
<proteinExistence type="predicted"/>
<protein>
    <recommendedName>
        <fullName evidence="3">YHYH domain-containing protein</fullName>
    </recommendedName>
</protein>
<evidence type="ECO:0000313" key="2">
    <source>
        <dbReference type="Proteomes" id="UP000179057"/>
    </source>
</evidence>
<dbReference type="EMBL" id="MGIV01000006">
    <property type="protein sequence ID" value="OGM95453.1"/>
    <property type="molecule type" value="Genomic_DNA"/>
</dbReference>
<sequence>MNILMAMKRIATIVGLIGILVPVASFAHPGRTDSSGCHTCRTNCSSWGLSSGQYHCHKSTGVTQPTEPIKSTYGANGTGYTTPAPEYKASPVVNTANTVNIDQKIKDRITQEKSAYYKNPHWFRENLISRLEKEFGKSSLIGNYIYTLLPDIK</sequence>
<name>A0A1F8E3L6_9BACT</name>
<evidence type="ECO:0000313" key="1">
    <source>
        <dbReference type="EMBL" id="OGM95453.1"/>
    </source>
</evidence>
<dbReference type="AlphaFoldDB" id="A0A1F8E3L6"/>
<dbReference type="NCBIfam" id="NF033223">
    <property type="entry name" value="YHYH_alt"/>
    <property type="match status" value="1"/>
</dbReference>
<organism evidence="1 2">
    <name type="scientific">Candidatus Wolfebacteria bacterium RIFOXYD1_FULL_48_65</name>
    <dbReference type="NCBI Taxonomy" id="1802561"/>
    <lineage>
        <taxon>Bacteria</taxon>
        <taxon>Candidatus Wolfeibacteriota</taxon>
    </lineage>
</organism>